<dbReference type="InterPro" id="IPR009003">
    <property type="entry name" value="Peptidase_S1_PA"/>
</dbReference>
<evidence type="ECO:0000256" key="3">
    <source>
        <dbReference type="SAM" id="SignalP"/>
    </source>
</evidence>
<dbReference type="AlphaFoldDB" id="A0A7R9HZP2"/>
<evidence type="ECO:0000313" key="5">
    <source>
        <dbReference type="EMBL" id="CAD7442061.1"/>
    </source>
</evidence>
<dbReference type="PROSITE" id="PS00135">
    <property type="entry name" value="TRYPSIN_SER"/>
    <property type="match status" value="1"/>
</dbReference>
<dbReference type="InterPro" id="IPR018114">
    <property type="entry name" value="TRYPSIN_HIS"/>
</dbReference>
<keyword evidence="2" id="KW-0645">Protease</keyword>
<feature type="domain" description="Peptidase S1" evidence="4">
    <location>
        <begin position="30"/>
        <end position="291"/>
    </location>
</feature>
<dbReference type="PANTHER" id="PTHR24252:SF7">
    <property type="entry name" value="HYALIN"/>
    <property type="match status" value="1"/>
</dbReference>
<dbReference type="Pfam" id="PF00089">
    <property type="entry name" value="Trypsin"/>
    <property type="match status" value="2"/>
</dbReference>
<keyword evidence="2" id="KW-0720">Serine protease</keyword>
<dbReference type="EMBL" id="OD565548">
    <property type="protein sequence ID" value="CAD7442061.1"/>
    <property type="molecule type" value="Genomic_DNA"/>
</dbReference>
<dbReference type="InterPro" id="IPR033116">
    <property type="entry name" value="TRYPSIN_SER"/>
</dbReference>
<dbReference type="PROSITE" id="PS50240">
    <property type="entry name" value="TRYPSIN_DOM"/>
    <property type="match status" value="1"/>
</dbReference>
<proteinExistence type="predicted"/>
<dbReference type="SMART" id="SM00020">
    <property type="entry name" value="Tryp_SPc"/>
    <property type="match status" value="1"/>
</dbReference>
<dbReference type="PROSITE" id="PS00134">
    <property type="entry name" value="TRYPSIN_HIS"/>
    <property type="match status" value="1"/>
</dbReference>
<evidence type="ECO:0000256" key="1">
    <source>
        <dbReference type="ARBA" id="ARBA00023157"/>
    </source>
</evidence>
<dbReference type="CDD" id="cd00190">
    <property type="entry name" value="Tryp_SPc"/>
    <property type="match status" value="1"/>
</dbReference>
<feature type="signal peptide" evidence="3">
    <location>
        <begin position="1"/>
        <end position="16"/>
    </location>
</feature>
<dbReference type="Gene3D" id="2.40.10.10">
    <property type="entry name" value="Trypsin-like serine proteases"/>
    <property type="match status" value="3"/>
</dbReference>
<gene>
    <name evidence="5" type="ORF">TBIB3V08_LOCUS4504</name>
</gene>
<organism evidence="5">
    <name type="scientific">Timema bartmani</name>
    <dbReference type="NCBI Taxonomy" id="61472"/>
    <lineage>
        <taxon>Eukaryota</taxon>
        <taxon>Metazoa</taxon>
        <taxon>Ecdysozoa</taxon>
        <taxon>Arthropoda</taxon>
        <taxon>Hexapoda</taxon>
        <taxon>Insecta</taxon>
        <taxon>Pterygota</taxon>
        <taxon>Neoptera</taxon>
        <taxon>Polyneoptera</taxon>
        <taxon>Phasmatodea</taxon>
        <taxon>Timematodea</taxon>
        <taxon>Timematoidea</taxon>
        <taxon>Timematidae</taxon>
        <taxon>Timema</taxon>
    </lineage>
</organism>
<accession>A0A7R9HZP2</accession>
<reference evidence="5" key="1">
    <citation type="submission" date="2020-11" db="EMBL/GenBank/DDBJ databases">
        <authorList>
            <person name="Tran Van P."/>
        </authorList>
    </citation>
    <scope>NUCLEOTIDE SEQUENCE</scope>
</reference>
<evidence type="ECO:0000256" key="2">
    <source>
        <dbReference type="RuleBase" id="RU363034"/>
    </source>
</evidence>
<feature type="chain" id="PRO_5030515911" description="Peptidase S1 domain-containing protein" evidence="3">
    <location>
        <begin position="17"/>
        <end position="292"/>
    </location>
</feature>
<dbReference type="InterPro" id="IPR001254">
    <property type="entry name" value="Trypsin_dom"/>
</dbReference>
<dbReference type="InterPro" id="IPR001314">
    <property type="entry name" value="Peptidase_S1A"/>
</dbReference>
<dbReference type="InterPro" id="IPR043504">
    <property type="entry name" value="Peptidase_S1_PA_chymotrypsin"/>
</dbReference>
<dbReference type="PANTHER" id="PTHR24252">
    <property type="entry name" value="ACROSIN-RELATED"/>
    <property type="match status" value="1"/>
</dbReference>
<dbReference type="FunFam" id="2.40.10.10:FF:000166">
    <property type="entry name" value="Trypsin"/>
    <property type="match status" value="1"/>
</dbReference>
<keyword evidence="2" id="KW-0378">Hydrolase</keyword>
<dbReference type="GO" id="GO:0006508">
    <property type="term" value="P:proteolysis"/>
    <property type="evidence" value="ECO:0007669"/>
    <property type="project" value="UniProtKB-KW"/>
</dbReference>
<dbReference type="GO" id="GO:0004252">
    <property type="term" value="F:serine-type endopeptidase activity"/>
    <property type="evidence" value="ECO:0007669"/>
    <property type="project" value="InterPro"/>
</dbReference>
<dbReference type="SUPFAM" id="SSF50494">
    <property type="entry name" value="Trypsin-like serine proteases"/>
    <property type="match status" value="1"/>
</dbReference>
<protein>
    <recommendedName>
        <fullName evidence="4">Peptidase S1 domain-containing protein</fullName>
    </recommendedName>
</protein>
<keyword evidence="1" id="KW-1015">Disulfide bond</keyword>
<keyword evidence="3" id="KW-0732">Signal</keyword>
<name>A0A7R9HZP2_9NEOP</name>
<sequence length="292" mass="31448">MLKVLFYVMLVTACFADQTSLRRPLPSGKIIGGSVASITNFPYQVSFQDWNAHICGAAIISESWAVTAAHCFLNLPVPKVRSGTATRGLGGTVHNVANYIIHENFNQNNFDNDIALLQVDTPFQFSASVQPISLPAQGEATPVGAQAVVSGWGVTVVSISHRHMSLSLIRGQNVEFLCPERYSNIFDSNPDKNGGTEYSSDLLYIIANIYSDSDCNDKYYADYGGLFVGDFCAGHAEGGIDACQGDSGGPLAAGGKLVGIVSWGDQCALPDRPGVYTRVSYYRDWIKEKTGV</sequence>
<dbReference type="PRINTS" id="PR00722">
    <property type="entry name" value="CHYMOTRYPSIN"/>
</dbReference>
<evidence type="ECO:0000259" key="4">
    <source>
        <dbReference type="PROSITE" id="PS50240"/>
    </source>
</evidence>